<evidence type="ECO:0000256" key="1">
    <source>
        <dbReference type="SAM" id="MobiDB-lite"/>
    </source>
</evidence>
<feature type="compositionally biased region" description="Polar residues" evidence="1">
    <location>
        <begin position="3235"/>
        <end position="3251"/>
    </location>
</feature>
<feature type="transmembrane region" description="Helical" evidence="2">
    <location>
        <begin position="557"/>
        <end position="581"/>
    </location>
</feature>
<feature type="compositionally biased region" description="Gly residues" evidence="1">
    <location>
        <begin position="1676"/>
        <end position="1687"/>
    </location>
</feature>
<feature type="region of interest" description="Disordered" evidence="1">
    <location>
        <begin position="3417"/>
        <end position="3467"/>
    </location>
</feature>
<feature type="domain" description="Guanylate cyclase" evidence="3">
    <location>
        <begin position="607"/>
        <end position="665"/>
    </location>
</feature>
<feature type="region of interest" description="Disordered" evidence="1">
    <location>
        <begin position="861"/>
        <end position="880"/>
    </location>
</feature>
<evidence type="ECO:0000313" key="4">
    <source>
        <dbReference type="EMBL" id="GIM07576.1"/>
    </source>
</evidence>
<dbReference type="Gene3D" id="3.30.70.1230">
    <property type="entry name" value="Nucleotide cyclase"/>
    <property type="match status" value="3"/>
</dbReference>
<feature type="compositionally biased region" description="Low complexity" evidence="1">
    <location>
        <begin position="3417"/>
        <end position="3426"/>
    </location>
</feature>
<feature type="region of interest" description="Disordered" evidence="1">
    <location>
        <begin position="1178"/>
        <end position="1217"/>
    </location>
</feature>
<protein>
    <recommendedName>
        <fullName evidence="3">Guanylate cyclase domain-containing protein</fullName>
    </recommendedName>
</protein>
<dbReference type="PANTHER" id="PTHR43081">
    <property type="entry name" value="ADENYLATE CYCLASE, TERMINAL-DIFFERENTIATION SPECIFIC-RELATED"/>
    <property type="match status" value="1"/>
</dbReference>
<keyword evidence="2" id="KW-0472">Membrane</keyword>
<reference evidence="4" key="1">
    <citation type="journal article" date="2021" name="Proc. Natl. Acad. Sci. U.S.A.">
        <title>Three genomes in the algal genus Volvox reveal the fate of a haploid sex-determining region after a transition to homothallism.</title>
        <authorList>
            <person name="Yamamoto K."/>
            <person name="Hamaji T."/>
            <person name="Kawai-Toyooka H."/>
            <person name="Matsuzaki R."/>
            <person name="Takahashi F."/>
            <person name="Nishimura Y."/>
            <person name="Kawachi M."/>
            <person name="Noguchi H."/>
            <person name="Minakuchi Y."/>
            <person name="Umen J.G."/>
            <person name="Toyoda A."/>
            <person name="Nozaki H."/>
        </authorList>
    </citation>
    <scope>NUCLEOTIDE SEQUENCE</scope>
    <source>
        <strain evidence="4">NIES-3785</strain>
    </source>
</reference>
<accession>A0A8J4GHY0</accession>
<feature type="region of interest" description="Disordered" evidence="1">
    <location>
        <begin position="2005"/>
        <end position="2074"/>
    </location>
</feature>
<dbReference type="GO" id="GO:0009190">
    <property type="term" value="P:cyclic nucleotide biosynthetic process"/>
    <property type="evidence" value="ECO:0007669"/>
    <property type="project" value="InterPro"/>
</dbReference>
<feature type="region of interest" description="Disordered" evidence="1">
    <location>
        <begin position="1659"/>
        <end position="1770"/>
    </location>
</feature>
<dbReference type="InterPro" id="IPR050697">
    <property type="entry name" value="Adenylyl/Guanylyl_Cyclase_3/4"/>
</dbReference>
<dbReference type="PROSITE" id="PS50125">
    <property type="entry name" value="GUANYLATE_CYCLASE_2"/>
    <property type="match status" value="1"/>
</dbReference>
<sequence length="3573" mass="363394">MIIERCHVLRPSKSVVVVIVFLVALSISAGKGAPVVVSTEAELYSALWDASVTDIILSSDVHVRSSQLWSHQLTTAPTPKPAPPPWPSLSDSLNLPVPIDRQLQIRGNISSSVVAESYVSTDAVRNIRLPLLDLSDVEGWLQLFPNATLRLRSLHLSTNLSPEQPDLQPYRTLLRALLAPPPLIAVDPDQQLLLTAVSLEDCLESVNVGLTQGLAEAAIRDLPTLPDAVASAAKSAAEAAIASPTAAWAALPSLAGATVQLQTLNDQLCVVGCNSGGGSNTAHGLSETARHRRAQEALLGWPRGAGPLPPQHTLQGQTPGADGRWLTARLPTTWFLRQALCWLTSLTASTKIRLPDWACIRMQGLCPRVVVGGDDIRGTPLDSSWIGDRAGRMVLSESSVDTSANMVKGRASCLGGNVLVGRAATTMGFRVMDHGSRLVEVTNDVLAGGWYKWVNRTADGNESGRYSEYSAGSAISPVLLLLLVANSYSASFAQVDEACLHSADDRVAACIGRAATMGITEPFSASPTPLPPLPLPPPSFPVLLRAAPGAGSKVPAVALWVVVATAGVLLLVLVPVVVLYIKLRRLQWRHIQEQGAQRAPGVGPLTTLLVTDIANSTGLWESLPEEVMDQALKLHNTCMRALLVRFNGYESTTEGDSFILAFHYPADAAKFALSAQVQLMDVMWPAEVLAHPDGQEVWVVPRSAELANGGSLRHVSHNVSIPLTVESGGAVGASMSVQRSSGAIMDGGGAVQRASDVGYSGYGGGGGAAATGAASGFLRASWAVRVKSPKVVGVTGLHALVRTGTVLPSGAARSLELDRMSPSELDADEMGYAPESRTGSGVLRSFTSRMSTMLGLVPTAGGGNGAMATGGSGRPSSRMSRFLRMGSPAAKSSADKSSSVHCSSERRLVSRQPASGGRRRGGAAAMEASRDTMRSKSFGGRLLAGGGTPPNPPRAGTVAGPASGSNHGIAAAAMGTTQSPSTPTGSFTSGAHSLLRQALSFQRRQGSFLGPSRAAAEAAAAAKMSVTASATPGSSNTVLGATPVITATTMTVSCSALPASVGSPGDSRYAGSYHNLPPEDDSAVPVEVATRRVTGQDVPPPSCDSVTGGGGGSASNEGKGGLFLNGLFRLGRGPAVSAGGASANHLLPTFPTGNVLAIAGANITSGPTAVVLAMSSDGRRKRPVVRSSGGSGRAAPAAAVSRGSAEGSRGRAAVASPSGGYQCHRSAHTHGLYGDVVAGVAYGSGVASTPRQRASYDGPLTRAGTAMAGTDIKASNKGVMVSIERETIDGGGGLSASQVGAVGTAYESEVTTGPLFTSTAGAGSSNASGCLAADDARRLSNVSTALVMDALEASDSIRRGGAAVQSMAPRVPQFRSSWLYEGARAEISRLSWAALQRSLMRRSSAPADMGSTTTTAAPAVASQDLAGSLPVTLLPRPSAPEAENAVESGDGSRSMPACATDSAEPPPGGGIGRFCGRGSIEDGAVAAQVLSSLMRRRDARGRIISQMGGSAAGASTLDRSSLVVNHNQIYGADSDPEHVQIGSGDLPVSNSIKLLPQDDDLVAEPCAGGPLSIAAVGPTAACNVEDNAKSRATATDAEEATSAVAGTAATEGSSLLPASLEVAGTGSGREGHKITSTTVGGSGSLGIVSSGSAGPRSFLMLPARTAGSPGVVSPTSGGGGGGGGGGSSLSAALARLMRSRGRETRVHRSPTGRSAPLHGDAATASDYSGAGMSSSAPTKDPDAVSKHMQQHPQPHTYPRRQLRASSGDIGPEAMMPMHGRARSAVAGNGRTSEGQLQALGGCIGSSGGIGSYCRGSGGFVTTSLIAGQSPTASRTASMTFGPLSQTVARSWSRANVLVRQLTRDRSISRAARSAAAGSTALDVSMGNISSGMIGAPISTGHRDDIGGRTAASGGVGSGTASGLLLAASARLAASDAEADSGAELSAIGILADGLRSRVAAGSVSASGAVNKLHALLMPTCGGAGSGDERQTIDLGAALVSSVAADDVSTPSPGPASAMFAESPAQPPASHNPRSAERVSAVQLQTLPHGGGGGSKGSSRGRTGPVSAPPQSQANTYVGVASRRISFLGLGLVPRSRTVERRSSATEEWQSGPADVTIPWLGGTVSQTGALSQSLTVSVECRSWRERCREDWPPAMRPAPPARCAYRGLRVRMGLHTGIVTASDVTFNPTTSAMAYGGTAMKVVKAVGDAAAGGMILMSQSTFQALVSVMMDLPGSPQAIFSGESDLDLGSDAAHYCLYQLVHRELVQRIGYSAPLRNISLTQLGTEDAPTGFCAISFMHVASASMLVAELGQPGVEALQQFKSIATGLCSRCGGYVVEASEGLCLAAFRHAAAALVWALASREALTSHPWSAEVRRWYRFALANSSYSSSRGNRGPRPRTGVHVGGVNVEVNAATGRMTYRGKVMNRTSRIAHKATSEQIVCSKEAWDAVEASLLAMVAEIQEEQRRENEALREAAAAAARARATSSTMEAYGDGNGDDGAADDDMVSELGGGGGGPGSTVNSIRALSPATTTPSLRLLPIGGGTAASNHGSPASTRASGGRQTAAGRRGNLGSKAGSAPPSVRSTMVMTSAHQHEGAASDGVGRIKASSLAASLAASVRAHRSASAKQLSAAAAAAAAALSRRVTSFTIRGSANSLPELMATEASAGLANGSVGGHAPSITAAVASTGRGTGTAAANRLLAALAMVPLSPPRVPASPPQIPVPPPSAAVLNPVSRTSPGSVGGDAGNVDCTSPVGLPTSGAVPPNLPLAFQSVTSELAHAGGGGAAAITAGGGGGGGAGSPLPPPPSLQWQALSRLVGPKVQLPAAKRLEARYLGSYSLKGVREDMKLFEVFWGEEESIGGSGGGDREGDKCEVDAGGGDGGGGSSQRRATSSPTNRGSSTMGFITNVVPVKAAAAETATPAARPSSLGGGERISIASVVGLGCVPLPQMSMGTPASTLNTASSPARRFSGDSRAVPAVSARAGPGLPMEAQPVALSSTDFWRIRSGKLDWQTVDTGCSTYDEDITGGVLQPADAIDTAGASPAAAGPALIFPDVAPRAAAASGDVPDDSFRVGGIQRPKSRRDHVFFPVATDYATMVPELERGRNQDNEDVVEKNDGSGGGGAGGTGGHSLRAGSTGGSAAWQQQRQVRLPLLPSLPLPQPQLQERTGLVAMGDPPPSQVTVWPVPSIVEPPFAHIRGSYPGLPPSQQQQQQQQTRPRSALRHDLQLNIAGSGQNVSISPSASPGSHLNGSAEGGGGDISTSSNGSIRRRLAAGAVGVTFADPPLREPQQMPGHGPHGVSQRAIPAATRASRNDLFEPGAFTEQLDVGVGLDRPQAPAAAVPAPVETEAPVMGLRPLSAPTPVRVMSSRPSGTGQVVEPQPVRPLPLTAWGSSQVALGVDASSSWIMGDAPNAPPSLSLSLSPPRRSKPDCDGPRDEGRLHHEEQGSRQGQPPYPGPPEPSYGVGTPWVYQVAVAARKGDGEPTSSLGTVQQRRAWEGTNPASAAETVGHDHSPLVVARRALPAAPTSAPTGTMEIEEAAEDRSELEPAPAAVPACPGSSASRVHPAASHM</sequence>
<feature type="region of interest" description="Disordered" evidence="1">
    <location>
        <begin position="3195"/>
        <end position="3222"/>
    </location>
</feature>
<evidence type="ECO:0000259" key="3">
    <source>
        <dbReference type="PROSITE" id="PS50125"/>
    </source>
</evidence>
<feature type="region of interest" description="Disordered" evidence="1">
    <location>
        <begin position="3525"/>
        <end position="3573"/>
    </location>
</feature>
<feature type="compositionally biased region" description="Low complexity" evidence="1">
    <location>
        <begin position="910"/>
        <end position="927"/>
    </location>
</feature>
<dbReference type="EMBL" id="BNCQ01000024">
    <property type="protein sequence ID" value="GIM07576.1"/>
    <property type="molecule type" value="Genomic_DNA"/>
</dbReference>
<dbReference type="GO" id="GO:0035556">
    <property type="term" value="P:intracellular signal transduction"/>
    <property type="evidence" value="ECO:0007669"/>
    <property type="project" value="InterPro"/>
</dbReference>
<evidence type="ECO:0000313" key="5">
    <source>
        <dbReference type="Proteomes" id="UP000722791"/>
    </source>
</evidence>
<feature type="compositionally biased region" description="Basic and acidic residues" evidence="1">
    <location>
        <begin position="2866"/>
        <end position="2875"/>
    </location>
</feature>
<proteinExistence type="predicted"/>
<feature type="compositionally biased region" description="Polar residues" evidence="1">
    <location>
        <begin position="2887"/>
        <end position="2904"/>
    </location>
</feature>
<feature type="compositionally biased region" description="Gly residues" evidence="1">
    <location>
        <begin position="2877"/>
        <end position="2886"/>
    </location>
</feature>
<feature type="region of interest" description="Disordered" evidence="1">
    <location>
        <begin position="3101"/>
        <end position="3145"/>
    </location>
</feature>
<feature type="compositionally biased region" description="Polar residues" evidence="1">
    <location>
        <begin position="2546"/>
        <end position="2562"/>
    </location>
</feature>
<feature type="region of interest" description="Disordered" evidence="1">
    <location>
        <begin position="2483"/>
        <end position="2525"/>
    </location>
</feature>
<feature type="compositionally biased region" description="Basic and acidic residues" evidence="1">
    <location>
        <begin position="3101"/>
        <end position="3118"/>
    </location>
</feature>
<feature type="region of interest" description="Disordered" evidence="1">
    <location>
        <begin position="2539"/>
        <end position="2583"/>
    </location>
</feature>
<feature type="region of interest" description="Disordered" evidence="1">
    <location>
        <begin position="885"/>
        <end position="968"/>
    </location>
</feature>
<feature type="compositionally biased region" description="Low complexity" evidence="1">
    <location>
        <begin position="1185"/>
        <end position="1205"/>
    </location>
</feature>
<dbReference type="InterPro" id="IPR029787">
    <property type="entry name" value="Nucleotide_cyclase"/>
</dbReference>
<evidence type="ECO:0000256" key="2">
    <source>
        <dbReference type="SAM" id="Phobius"/>
    </source>
</evidence>
<feature type="compositionally biased region" description="Gly residues" evidence="1">
    <location>
        <begin position="861"/>
        <end position="873"/>
    </location>
</feature>
<feature type="region of interest" description="Disordered" evidence="1">
    <location>
        <begin position="3235"/>
        <end position="3266"/>
    </location>
</feature>
<dbReference type="PANTHER" id="PTHR43081:SF1">
    <property type="entry name" value="ADENYLATE CYCLASE, TERMINAL-DIFFERENTIATION SPECIFIC"/>
    <property type="match status" value="1"/>
</dbReference>
<name>A0A8J4GHY0_9CHLO</name>
<dbReference type="SUPFAM" id="SSF55073">
    <property type="entry name" value="Nucleotide cyclase"/>
    <property type="match status" value="2"/>
</dbReference>
<feature type="region of interest" description="Disordered" evidence="1">
    <location>
        <begin position="2858"/>
        <end position="2904"/>
    </location>
</feature>
<feature type="compositionally biased region" description="Basic and acidic residues" evidence="1">
    <location>
        <begin position="3429"/>
        <end position="3448"/>
    </location>
</feature>
<feature type="region of interest" description="Disordered" evidence="1">
    <location>
        <begin position="1435"/>
        <end position="1470"/>
    </location>
</feature>
<organism evidence="4 5">
    <name type="scientific">Volvox reticuliferus</name>
    <dbReference type="NCBI Taxonomy" id="1737510"/>
    <lineage>
        <taxon>Eukaryota</taxon>
        <taxon>Viridiplantae</taxon>
        <taxon>Chlorophyta</taxon>
        <taxon>core chlorophytes</taxon>
        <taxon>Chlorophyceae</taxon>
        <taxon>CS clade</taxon>
        <taxon>Chlamydomonadales</taxon>
        <taxon>Volvocaceae</taxon>
        <taxon>Volvox</taxon>
    </lineage>
</organism>
<keyword evidence="2" id="KW-1133">Transmembrane helix</keyword>
<feature type="compositionally biased region" description="Low complexity" evidence="1">
    <location>
        <begin position="887"/>
        <end position="902"/>
    </location>
</feature>
<feature type="compositionally biased region" description="Gly residues" evidence="1">
    <location>
        <begin position="3119"/>
        <end position="3130"/>
    </location>
</feature>
<keyword evidence="2" id="KW-0812">Transmembrane</keyword>
<dbReference type="InterPro" id="IPR001054">
    <property type="entry name" value="A/G_cyclase"/>
</dbReference>
<feature type="compositionally biased region" description="Acidic residues" evidence="1">
    <location>
        <begin position="2496"/>
        <end position="2507"/>
    </location>
</feature>
<dbReference type="Proteomes" id="UP000722791">
    <property type="component" value="Unassembled WGS sequence"/>
</dbReference>
<feature type="region of interest" description="Disordered" evidence="1">
    <location>
        <begin position="1094"/>
        <end position="1115"/>
    </location>
</feature>
<gene>
    <name evidence="4" type="ORF">Vretimale_11666</name>
</gene>
<comment type="caution">
    <text evidence="4">The sequence shown here is derived from an EMBL/GenBank/DDBJ whole genome shotgun (WGS) entry which is preliminary data.</text>
</comment>